<dbReference type="GO" id="GO:0034045">
    <property type="term" value="C:phagophore assembly site membrane"/>
    <property type="evidence" value="ECO:0007669"/>
    <property type="project" value="TreeGrafter"/>
</dbReference>
<feature type="binding site" evidence="3">
    <location>
        <position position="119"/>
    </location>
    <ligand>
        <name>ATP</name>
        <dbReference type="ChEBI" id="CHEBI:30616"/>
    </ligand>
</feature>
<dbReference type="GO" id="GO:0042594">
    <property type="term" value="P:response to starvation"/>
    <property type="evidence" value="ECO:0007669"/>
    <property type="project" value="TreeGrafter"/>
</dbReference>
<keyword evidence="2 3" id="KW-0067">ATP-binding</keyword>
<dbReference type="GO" id="GO:0000422">
    <property type="term" value="P:autophagy of mitochondrion"/>
    <property type="evidence" value="ECO:0007669"/>
    <property type="project" value="TreeGrafter"/>
</dbReference>
<dbReference type="WBParaSite" id="TCNE_0000635501-mRNA-1">
    <property type="protein sequence ID" value="TCNE_0000635501-mRNA-1"/>
    <property type="gene ID" value="TCNE_0000635501"/>
</dbReference>
<dbReference type="GO" id="GO:0061709">
    <property type="term" value="P:reticulophagy"/>
    <property type="evidence" value="ECO:0007669"/>
    <property type="project" value="TreeGrafter"/>
</dbReference>
<dbReference type="InterPro" id="IPR000719">
    <property type="entry name" value="Prot_kinase_dom"/>
</dbReference>
<dbReference type="Proteomes" id="UP000050794">
    <property type="component" value="Unassembled WGS sequence"/>
</dbReference>
<dbReference type="EMBL" id="UYWY01019479">
    <property type="protein sequence ID" value="VDM37669.1"/>
    <property type="molecule type" value="Genomic_DNA"/>
</dbReference>
<evidence type="ECO:0000313" key="8">
    <source>
        <dbReference type="WBParaSite" id="TCNE_0000635501-mRNA-1"/>
    </source>
</evidence>
<reference evidence="8" key="1">
    <citation type="submission" date="2016-06" db="UniProtKB">
        <authorList>
            <consortium name="WormBaseParasite"/>
        </authorList>
    </citation>
    <scope>IDENTIFICATION</scope>
</reference>
<dbReference type="AlphaFoldDB" id="A0A183UCY5"/>
<evidence type="ECO:0000256" key="2">
    <source>
        <dbReference type="ARBA" id="ARBA00022840"/>
    </source>
</evidence>
<evidence type="ECO:0000256" key="4">
    <source>
        <dbReference type="RuleBase" id="RU000304"/>
    </source>
</evidence>
<organism evidence="7 8">
    <name type="scientific">Toxocara canis</name>
    <name type="common">Canine roundworm</name>
    <dbReference type="NCBI Taxonomy" id="6265"/>
    <lineage>
        <taxon>Eukaryota</taxon>
        <taxon>Metazoa</taxon>
        <taxon>Ecdysozoa</taxon>
        <taxon>Nematoda</taxon>
        <taxon>Chromadorea</taxon>
        <taxon>Rhabditida</taxon>
        <taxon>Spirurina</taxon>
        <taxon>Ascaridomorpha</taxon>
        <taxon>Ascaridoidea</taxon>
        <taxon>Toxocaridae</taxon>
        <taxon>Toxocara</taxon>
    </lineage>
</organism>
<dbReference type="Gene3D" id="1.10.510.10">
    <property type="entry name" value="Transferase(Phosphotransferase) domain 1"/>
    <property type="match status" value="1"/>
</dbReference>
<evidence type="ECO:0000313" key="6">
    <source>
        <dbReference type="EMBL" id="VDM37669.1"/>
    </source>
</evidence>
<evidence type="ECO:0000259" key="5">
    <source>
        <dbReference type="PROSITE" id="PS50011"/>
    </source>
</evidence>
<gene>
    <name evidence="6" type="ORF">TCNE_LOCUS6355</name>
</gene>
<dbReference type="InterPro" id="IPR008271">
    <property type="entry name" value="Ser/Thr_kinase_AS"/>
</dbReference>
<keyword evidence="4" id="KW-0418">Kinase</keyword>
<dbReference type="PROSITE" id="PS50011">
    <property type="entry name" value="PROTEIN_KINASE_DOM"/>
    <property type="match status" value="1"/>
</dbReference>
<protein>
    <submittedName>
        <fullName evidence="8">Serine/threonine-protein kinase ULK2</fullName>
    </submittedName>
</protein>
<dbReference type="GO" id="GO:0005776">
    <property type="term" value="C:autophagosome"/>
    <property type="evidence" value="ECO:0007669"/>
    <property type="project" value="TreeGrafter"/>
</dbReference>
<dbReference type="GO" id="GO:0048675">
    <property type="term" value="P:axon extension"/>
    <property type="evidence" value="ECO:0007669"/>
    <property type="project" value="TreeGrafter"/>
</dbReference>
<evidence type="ECO:0000256" key="1">
    <source>
        <dbReference type="ARBA" id="ARBA00022741"/>
    </source>
</evidence>
<name>A0A183UCY5_TOXCA</name>
<dbReference type="InterPro" id="IPR011009">
    <property type="entry name" value="Kinase-like_dom_sf"/>
</dbReference>
<dbReference type="InterPro" id="IPR045269">
    <property type="entry name" value="Atg1-like"/>
</dbReference>
<evidence type="ECO:0000313" key="7">
    <source>
        <dbReference type="Proteomes" id="UP000050794"/>
    </source>
</evidence>
<proteinExistence type="inferred from homology"/>
<dbReference type="InterPro" id="IPR017441">
    <property type="entry name" value="Protein_kinase_ATP_BS"/>
</dbReference>
<dbReference type="GO" id="GO:0005829">
    <property type="term" value="C:cytosol"/>
    <property type="evidence" value="ECO:0007669"/>
    <property type="project" value="TreeGrafter"/>
</dbReference>
<comment type="similarity">
    <text evidence="4">Belongs to the protein kinase superfamily.</text>
</comment>
<dbReference type="PANTHER" id="PTHR24348:SF45">
    <property type="entry name" value="PROTEIN KINASE DOMAIN-CONTAINING PROTEIN"/>
    <property type="match status" value="1"/>
</dbReference>
<dbReference type="PROSITE" id="PS00108">
    <property type="entry name" value="PROTEIN_KINASE_ST"/>
    <property type="match status" value="1"/>
</dbReference>
<dbReference type="Pfam" id="PF00069">
    <property type="entry name" value="Pkinase"/>
    <property type="match status" value="1"/>
</dbReference>
<dbReference type="GO" id="GO:0034727">
    <property type="term" value="P:piecemeal microautophagy of the nucleus"/>
    <property type="evidence" value="ECO:0007669"/>
    <property type="project" value="TreeGrafter"/>
</dbReference>
<dbReference type="SUPFAM" id="SSF56112">
    <property type="entry name" value="Protein kinase-like (PK-like)"/>
    <property type="match status" value="1"/>
</dbReference>
<dbReference type="GO" id="GO:0010508">
    <property type="term" value="P:positive regulation of autophagy"/>
    <property type="evidence" value="ECO:0007669"/>
    <property type="project" value="TreeGrafter"/>
</dbReference>
<keyword evidence="1 3" id="KW-0547">Nucleotide-binding</keyword>
<keyword evidence="7" id="KW-1185">Reference proteome</keyword>
<keyword evidence="4" id="KW-0808">Transferase</keyword>
<evidence type="ECO:0000256" key="3">
    <source>
        <dbReference type="PROSITE-ProRule" id="PRU10141"/>
    </source>
</evidence>
<keyword evidence="4" id="KW-0723">Serine/threonine-protein kinase</keyword>
<reference evidence="6 7" key="2">
    <citation type="submission" date="2018-11" db="EMBL/GenBank/DDBJ databases">
        <authorList>
            <consortium name="Pathogen Informatics"/>
        </authorList>
    </citation>
    <scope>NUCLEOTIDE SEQUENCE [LARGE SCALE GENOMIC DNA]</scope>
</reference>
<dbReference type="GO" id="GO:0004674">
    <property type="term" value="F:protein serine/threonine kinase activity"/>
    <property type="evidence" value="ECO:0007669"/>
    <property type="project" value="UniProtKB-KW"/>
</dbReference>
<dbReference type="PANTHER" id="PTHR24348">
    <property type="entry name" value="SERINE/THREONINE-PROTEIN KINASE UNC-51-RELATED"/>
    <property type="match status" value="1"/>
</dbReference>
<accession>A0A183UCY5</accession>
<dbReference type="GO" id="GO:0005524">
    <property type="term" value="F:ATP binding"/>
    <property type="evidence" value="ECO:0007669"/>
    <property type="project" value="UniProtKB-UniRule"/>
</dbReference>
<dbReference type="PROSITE" id="PS00107">
    <property type="entry name" value="PROTEIN_KINASE_ATP"/>
    <property type="match status" value="1"/>
</dbReference>
<feature type="domain" description="Protein kinase" evidence="5">
    <location>
        <begin position="89"/>
        <end position="355"/>
    </location>
</feature>
<sequence length="381" mass="42765">MFRIRRLTKADVMLHSEGIAVEELVHFSNLLNCRMGGAKLDDCSRGVKAEHIDTELQMGDDSFTNERVFVDYGSYEYRQASFLHSFVVDCAASCIGHGSFGQVFRGIETTSGVQVAIKKMAKNNVKPNELKVMQSVSSRFLVALIDVCIDDADSAYIIMELCDIDLEHHLKYCTPSGALSKNELRTLMDNVIRGYKALYDCCIVHRDIKPQNILIKYGPIGRELESAKISDFGISRILDEEQEEALSNVAGTFYYMAPEVGANLLRTCGYDYQVDMWSLGCLFYQCITGQVPFDERSLCRIFLYAACGNYEAYEKPELPAATEEELELIVSSLLEIDRNKRITPSEIYAAVCAWSSSGASCISDDVYSYQSDDRRASITYV</sequence>
<dbReference type="SMART" id="SM00220">
    <property type="entry name" value="S_TKc"/>
    <property type="match status" value="1"/>
</dbReference>
<dbReference type="GO" id="GO:0000045">
    <property type="term" value="P:autophagosome assembly"/>
    <property type="evidence" value="ECO:0007669"/>
    <property type="project" value="TreeGrafter"/>
</dbReference>